<dbReference type="PANTHER" id="PTHR22916">
    <property type="entry name" value="GLYCOSYLTRANSFERASE"/>
    <property type="match status" value="1"/>
</dbReference>
<accession>A0A6C0KA11</accession>
<evidence type="ECO:0000259" key="1">
    <source>
        <dbReference type="Pfam" id="PF00535"/>
    </source>
</evidence>
<dbReference type="AlphaFoldDB" id="A0A6C0KA11"/>
<feature type="domain" description="Glycosyltransferase 2-like" evidence="1">
    <location>
        <begin position="4"/>
        <end position="138"/>
    </location>
</feature>
<dbReference type="EMBL" id="MN740828">
    <property type="protein sequence ID" value="QHU13991.1"/>
    <property type="molecule type" value="Genomic_DNA"/>
</dbReference>
<dbReference type="CDD" id="cd00761">
    <property type="entry name" value="Glyco_tranf_GTA_type"/>
    <property type="match status" value="1"/>
</dbReference>
<protein>
    <recommendedName>
        <fullName evidence="1">Glycosyltransferase 2-like domain-containing protein</fullName>
    </recommendedName>
</protein>
<dbReference type="Gene3D" id="3.90.550.10">
    <property type="entry name" value="Spore Coat Polysaccharide Biosynthesis Protein SpsA, Chain A"/>
    <property type="match status" value="1"/>
</dbReference>
<proteinExistence type="predicted"/>
<dbReference type="SUPFAM" id="SSF53448">
    <property type="entry name" value="Nucleotide-diphospho-sugar transferases"/>
    <property type="match status" value="1"/>
</dbReference>
<organism evidence="2">
    <name type="scientific">viral metagenome</name>
    <dbReference type="NCBI Taxonomy" id="1070528"/>
    <lineage>
        <taxon>unclassified sequences</taxon>
        <taxon>metagenomes</taxon>
        <taxon>organismal metagenomes</taxon>
    </lineage>
</organism>
<sequence length="226" mass="26260">MRISVITPTYDRSQFIPQLIEDFKQQTYDHSKIEWLILDDAPLEKRVGHFFTAATETSNFTVRYLVSETKQPMGAKLNRLNSEAIGDIILVMDDDDYYPPTRIQTVVDAFDQHPRKKIAGCSEVYMCDMTNEKQEIWIAGPYHDKHALNCTLAYKRSYLANHRYDDKEPCAVERAFTNNFTEPMIQMDSKATILHRIHDNNTFKNKMGIGLLKKTELTVDNFIKVK</sequence>
<dbReference type="InterPro" id="IPR001173">
    <property type="entry name" value="Glyco_trans_2-like"/>
</dbReference>
<dbReference type="InterPro" id="IPR029044">
    <property type="entry name" value="Nucleotide-diphossugar_trans"/>
</dbReference>
<dbReference type="PANTHER" id="PTHR22916:SF3">
    <property type="entry name" value="UDP-GLCNAC:BETAGAL BETA-1,3-N-ACETYLGLUCOSAMINYLTRANSFERASE-LIKE PROTEIN 1"/>
    <property type="match status" value="1"/>
</dbReference>
<name>A0A6C0KA11_9ZZZZ</name>
<evidence type="ECO:0000313" key="2">
    <source>
        <dbReference type="EMBL" id="QHU13991.1"/>
    </source>
</evidence>
<dbReference type="Pfam" id="PF00535">
    <property type="entry name" value="Glycos_transf_2"/>
    <property type="match status" value="1"/>
</dbReference>
<reference evidence="2" key="1">
    <citation type="journal article" date="2020" name="Nature">
        <title>Giant virus diversity and host interactions through global metagenomics.</title>
        <authorList>
            <person name="Schulz F."/>
            <person name="Roux S."/>
            <person name="Paez-Espino D."/>
            <person name="Jungbluth S."/>
            <person name="Walsh D.A."/>
            <person name="Denef V.J."/>
            <person name="McMahon K.D."/>
            <person name="Konstantinidis K.T."/>
            <person name="Eloe-Fadrosh E.A."/>
            <person name="Kyrpides N.C."/>
            <person name="Woyke T."/>
        </authorList>
    </citation>
    <scope>NUCLEOTIDE SEQUENCE</scope>
    <source>
        <strain evidence="2">GVMAG-S-1101182-85</strain>
    </source>
</reference>
<dbReference type="GO" id="GO:0016758">
    <property type="term" value="F:hexosyltransferase activity"/>
    <property type="evidence" value="ECO:0007669"/>
    <property type="project" value="UniProtKB-ARBA"/>
</dbReference>